<proteinExistence type="predicted"/>
<reference evidence="2" key="1">
    <citation type="journal article" date="2019" name="Int. J. Syst. Evol. Microbiol.">
        <title>The Global Catalogue of Microorganisms (GCM) 10K type strain sequencing project: providing services to taxonomists for standard genome sequencing and annotation.</title>
        <authorList>
            <consortium name="The Broad Institute Genomics Platform"/>
            <consortium name="The Broad Institute Genome Sequencing Center for Infectious Disease"/>
            <person name="Wu L."/>
            <person name="Ma J."/>
        </authorList>
    </citation>
    <scope>NUCLEOTIDE SEQUENCE [LARGE SCALE GENOMIC DNA]</scope>
    <source>
        <strain evidence="2">JCM 17688</strain>
    </source>
</reference>
<name>A0ABP8J0G2_9ACTN</name>
<comment type="caution">
    <text evidence="1">The sequence shown here is derived from an EMBL/GenBank/DDBJ whole genome shotgun (WGS) entry which is preliminary data.</text>
</comment>
<evidence type="ECO:0000313" key="2">
    <source>
        <dbReference type="Proteomes" id="UP001500635"/>
    </source>
</evidence>
<accession>A0ABP8J0G2</accession>
<gene>
    <name evidence="1" type="ORF">GCM10023147_00800</name>
</gene>
<organism evidence="1 2">
    <name type="scientific">Tsukamurella soli</name>
    <dbReference type="NCBI Taxonomy" id="644556"/>
    <lineage>
        <taxon>Bacteria</taxon>
        <taxon>Bacillati</taxon>
        <taxon>Actinomycetota</taxon>
        <taxon>Actinomycetes</taxon>
        <taxon>Mycobacteriales</taxon>
        <taxon>Tsukamurellaceae</taxon>
        <taxon>Tsukamurella</taxon>
    </lineage>
</organism>
<protein>
    <submittedName>
        <fullName evidence="1">Uncharacterized protein</fullName>
    </submittedName>
</protein>
<dbReference type="Proteomes" id="UP001500635">
    <property type="component" value="Unassembled WGS sequence"/>
</dbReference>
<sequence length="275" mass="29835">MGMDRLRAAIRHVRADYMPPAGDGAAGDGAAEDLLEAVYVFTRCRADEVGEDQALQEIVVAAIPPRAVHERMQKWAEFEAQFSVPLDLRRVETGRRATHDRLVAARAAGVAVEYLGDPAEYTGSAPIAARAVPPHVPWTAADRKLVMDAYIADFGLGPGEWIDVHWPPVAALQTAGRIVIAPMRPCDYHARTWTEPDGRCRDCVATLAVVVDEPARWSFTTRLARLALAFDGVGRPRFHTVFVAVAHTVGELEQDPRDVLLGPADGRGGGMLSGD</sequence>
<evidence type="ECO:0000313" key="1">
    <source>
        <dbReference type="EMBL" id="GAA4382704.1"/>
    </source>
</evidence>
<keyword evidence="2" id="KW-1185">Reference proteome</keyword>
<dbReference type="EMBL" id="BAABFR010000001">
    <property type="protein sequence ID" value="GAA4382704.1"/>
    <property type="molecule type" value="Genomic_DNA"/>
</dbReference>